<gene>
    <name evidence="1" type="ORF">F753_07320</name>
</gene>
<organism evidence="1 2">
    <name type="scientific">Stutzerimonas chloritidismutans AW-1</name>
    <dbReference type="NCBI Taxonomy" id="1263865"/>
    <lineage>
        <taxon>Bacteria</taxon>
        <taxon>Pseudomonadati</taxon>
        <taxon>Pseudomonadota</taxon>
        <taxon>Gammaproteobacteria</taxon>
        <taxon>Pseudomonadales</taxon>
        <taxon>Pseudomonadaceae</taxon>
        <taxon>Stutzerimonas</taxon>
    </lineage>
</organism>
<proteinExistence type="predicted"/>
<dbReference type="EMBL" id="AOFQ01000019">
    <property type="protein sequence ID" value="ESR00130.1"/>
    <property type="molecule type" value="Genomic_DNA"/>
</dbReference>
<accession>V4QBP0</accession>
<evidence type="ECO:0000313" key="1">
    <source>
        <dbReference type="EMBL" id="ESR00130.1"/>
    </source>
</evidence>
<reference evidence="1 2" key="1">
    <citation type="submission" date="2013-07" db="EMBL/GenBank/DDBJ databases">
        <authorList>
            <person name="Schaap P.J."/>
            <person name="Mehboob F."/>
            <person name="Oosterkamp M.J."/>
            <person name="de Vos W.M."/>
            <person name="Stams A.J.M."/>
            <person name="Koehorst J.J."/>
        </authorList>
    </citation>
    <scope>NUCLEOTIDE SEQUENCE [LARGE SCALE GENOMIC DNA]</scope>
    <source>
        <strain evidence="1 2">AW-1</strain>
    </source>
</reference>
<name>V4QBP0_STUCH</name>
<comment type="caution">
    <text evidence="1">The sequence shown here is derived from an EMBL/GenBank/DDBJ whole genome shotgun (WGS) entry which is preliminary data.</text>
</comment>
<evidence type="ECO:0000313" key="2">
    <source>
        <dbReference type="Proteomes" id="UP000017822"/>
    </source>
</evidence>
<dbReference type="AlphaFoldDB" id="V4QBP0"/>
<protein>
    <submittedName>
        <fullName evidence="1">Uncharacterized protein</fullName>
    </submittedName>
</protein>
<dbReference type="Proteomes" id="UP000017822">
    <property type="component" value="Unassembled WGS sequence"/>
</dbReference>
<sequence length="49" mass="5395">MFAYPEAAGGMKEVRRSKPELLSDQQIAMTWVGMCTAKACGVTDARIFK</sequence>